<feature type="domain" description="Integrase catalytic" evidence="4">
    <location>
        <begin position="188"/>
        <end position="354"/>
    </location>
</feature>
<dbReference type="GO" id="GO:0003676">
    <property type="term" value="F:nucleic acid binding"/>
    <property type="evidence" value="ECO:0007669"/>
    <property type="project" value="InterPro"/>
</dbReference>
<evidence type="ECO:0000256" key="1">
    <source>
        <dbReference type="ARBA" id="ARBA00022723"/>
    </source>
</evidence>
<keyword evidence="1" id="KW-0479">Metal-binding</keyword>
<accession>A0AAW2W8N6</accession>
<reference evidence="5" key="2">
    <citation type="journal article" date="2024" name="Plant">
        <title>Genomic evolution and insights into agronomic trait innovations of Sesamum species.</title>
        <authorList>
            <person name="Miao H."/>
            <person name="Wang L."/>
            <person name="Qu L."/>
            <person name="Liu H."/>
            <person name="Sun Y."/>
            <person name="Le M."/>
            <person name="Wang Q."/>
            <person name="Wei S."/>
            <person name="Zheng Y."/>
            <person name="Lin W."/>
            <person name="Duan Y."/>
            <person name="Cao H."/>
            <person name="Xiong S."/>
            <person name="Wang X."/>
            <person name="Wei L."/>
            <person name="Li C."/>
            <person name="Ma Q."/>
            <person name="Ju M."/>
            <person name="Zhao R."/>
            <person name="Li G."/>
            <person name="Mu C."/>
            <person name="Tian Q."/>
            <person name="Mei H."/>
            <person name="Zhang T."/>
            <person name="Gao T."/>
            <person name="Zhang H."/>
        </authorList>
    </citation>
    <scope>NUCLEOTIDE SEQUENCE</scope>
    <source>
        <strain evidence="5">G02</strain>
    </source>
</reference>
<dbReference type="GO" id="GO:0015074">
    <property type="term" value="P:DNA integration"/>
    <property type="evidence" value="ECO:0007669"/>
    <property type="project" value="InterPro"/>
</dbReference>
<dbReference type="InterPro" id="IPR013103">
    <property type="entry name" value="RVT_2"/>
</dbReference>
<dbReference type="GO" id="GO:0016787">
    <property type="term" value="F:hydrolase activity"/>
    <property type="evidence" value="ECO:0007669"/>
    <property type="project" value="UniProtKB-KW"/>
</dbReference>
<dbReference type="PANTHER" id="PTHR42648">
    <property type="entry name" value="TRANSPOSASE, PUTATIVE-RELATED"/>
    <property type="match status" value="1"/>
</dbReference>
<dbReference type="GO" id="GO:0046872">
    <property type="term" value="F:metal ion binding"/>
    <property type="evidence" value="ECO:0007669"/>
    <property type="project" value="UniProtKB-KW"/>
</dbReference>
<dbReference type="SUPFAM" id="SSF53098">
    <property type="entry name" value="Ribonuclease H-like"/>
    <property type="match status" value="1"/>
</dbReference>
<dbReference type="SUPFAM" id="SSF56672">
    <property type="entry name" value="DNA/RNA polymerases"/>
    <property type="match status" value="1"/>
</dbReference>
<reference evidence="5" key="1">
    <citation type="submission" date="2020-06" db="EMBL/GenBank/DDBJ databases">
        <authorList>
            <person name="Li T."/>
            <person name="Hu X."/>
            <person name="Zhang T."/>
            <person name="Song X."/>
            <person name="Zhang H."/>
            <person name="Dai N."/>
            <person name="Sheng W."/>
            <person name="Hou X."/>
            <person name="Wei L."/>
        </authorList>
    </citation>
    <scope>NUCLEOTIDE SEQUENCE</scope>
    <source>
        <strain evidence="5">G02</strain>
        <tissue evidence="5">Leaf</tissue>
    </source>
</reference>
<dbReference type="InterPro" id="IPR001584">
    <property type="entry name" value="Integrase_cat-core"/>
</dbReference>
<dbReference type="PANTHER" id="PTHR42648:SF31">
    <property type="entry name" value="RNA-DIRECTED DNA POLYMERASE"/>
    <property type="match status" value="1"/>
</dbReference>
<dbReference type="PROSITE" id="PS50994">
    <property type="entry name" value="INTEGRASE"/>
    <property type="match status" value="1"/>
</dbReference>
<dbReference type="Gene3D" id="3.30.420.10">
    <property type="entry name" value="Ribonuclease H-like superfamily/Ribonuclease H"/>
    <property type="match status" value="1"/>
</dbReference>
<dbReference type="InterPro" id="IPR057670">
    <property type="entry name" value="SH3_retrovirus"/>
</dbReference>
<sequence length="794" mass="89069">MLDPLPDIERAFSMVYAVEKQREVQIEMNDSISHMACQLTLKNNKGEGDKPMYKKKPYIDKRNAICSNCRKPGHTQDTCFQLHGVPDWYKTLTDKKKKGKHFAANVDEKQQTSVSGSSANVSEMMTELIKLLQKNNTPSDPLTSYANFAQFDDQFADVNASDAISDLPCDACHKAKQSRLSFPISQSQSVKPFDLVHMDLWGPYKTTNISACSYVLTLVDDHTRSLWTFLLRHKSQVSHTLKTFCTLVQNQFSTTIKILRSDNGSEFVNLECKMLCTELGIIHQTTCTYTPQQNGRVERKHRHLLNVARAILFHASLPIKFWGDSILTATFLINRTPTKLLDWKSPYEVLYGHPPLYHHLRTFGSLCYATNLSPQKTKFHSKAIKCIMIGYAMHQKAYKLYDLDADNVLFSRDVQFYEHVFPFANSSSTPSHIPLPLVLLHSDTNPSLTANIEPSMHQSLSSSTPTSPVQTSSNHSTSPASPQNSDTTPTHPVLRRCKWVFKTKLRADGSVERYKARLVAKGFTQIEGLDYTDSFSPVAKTVTVRLFFAFAAAQGWPLQQMDVNNAFLHGHLDEDLYMTPPEGYSVAPGMVCKLQSLHTIIVYSLNARAAGLMALMVYVDDILVTGPCLEDIDTVKDYLHNLFTIKDMGDARYFLGLEIARSSTGIYVAQTKYVLDIVSDAGLSRAKSASIPLPLGLKLTADCGALLVNPDSYRRLIGRLLYLAFTRPDISHSVQQLSQYLNRPCDEHWKAALHIVRYLKGSPTLGLFFLPTPILSSLRIVTLIGRLAQIPAAL</sequence>
<dbReference type="InterPro" id="IPR036397">
    <property type="entry name" value="RNaseH_sf"/>
</dbReference>
<feature type="compositionally biased region" description="Low complexity" evidence="3">
    <location>
        <begin position="454"/>
        <end position="473"/>
    </location>
</feature>
<dbReference type="Pfam" id="PF07727">
    <property type="entry name" value="RVT_2"/>
    <property type="match status" value="2"/>
</dbReference>
<keyword evidence="2" id="KW-0378">Hydrolase</keyword>
<feature type="compositionally biased region" description="Polar residues" evidence="3">
    <location>
        <begin position="474"/>
        <end position="490"/>
    </location>
</feature>
<comment type="caution">
    <text evidence="5">The sequence shown here is derived from an EMBL/GenBank/DDBJ whole genome shotgun (WGS) entry which is preliminary data.</text>
</comment>
<evidence type="ECO:0000313" key="5">
    <source>
        <dbReference type="EMBL" id="KAL0437101.1"/>
    </source>
</evidence>
<organism evidence="5">
    <name type="scientific">Sesamum radiatum</name>
    <name type="common">Black benniseed</name>
    <dbReference type="NCBI Taxonomy" id="300843"/>
    <lineage>
        <taxon>Eukaryota</taxon>
        <taxon>Viridiplantae</taxon>
        <taxon>Streptophyta</taxon>
        <taxon>Embryophyta</taxon>
        <taxon>Tracheophyta</taxon>
        <taxon>Spermatophyta</taxon>
        <taxon>Magnoliopsida</taxon>
        <taxon>eudicotyledons</taxon>
        <taxon>Gunneridae</taxon>
        <taxon>Pentapetalae</taxon>
        <taxon>asterids</taxon>
        <taxon>lamiids</taxon>
        <taxon>Lamiales</taxon>
        <taxon>Pedaliaceae</taxon>
        <taxon>Sesamum</taxon>
    </lineage>
</organism>
<gene>
    <name evidence="5" type="ORF">Sradi_0418000</name>
</gene>
<dbReference type="Pfam" id="PF00665">
    <property type="entry name" value="rve"/>
    <property type="match status" value="1"/>
</dbReference>
<evidence type="ECO:0000256" key="2">
    <source>
        <dbReference type="ARBA" id="ARBA00022801"/>
    </source>
</evidence>
<protein>
    <submittedName>
        <fullName evidence="5">Retrovirus-related Pol polyprotein from transposon RE1</fullName>
    </submittedName>
</protein>
<name>A0AAW2W8N6_SESRA</name>
<dbReference type="InterPro" id="IPR043502">
    <property type="entry name" value="DNA/RNA_pol_sf"/>
</dbReference>
<dbReference type="EMBL" id="JACGWJ010000002">
    <property type="protein sequence ID" value="KAL0437101.1"/>
    <property type="molecule type" value="Genomic_DNA"/>
</dbReference>
<evidence type="ECO:0000259" key="4">
    <source>
        <dbReference type="PROSITE" id="PS50994"/>
    </source>
</evidence>
<proteinExistence type="predicted"/>
<dbReference type="Pfam" id="PF25597">
    <property type="entry name" value="SH3_retrovirus"/>
    <property type="match status" value="1"/>
</dbReference>
<feature type="region of interest" description="Disordered" evidence="3">
    <location>
        <begin position="450"/>
        <end position="491"/>
    </location>
</feature>
<dbReference type="InterPro" id="IPR039537">
    <property type="entry name" value="Retrotran_Ty1/copia-like"/>
</dbReference>
<dbReference type="InterPro" id="IPR012337">
    <property type="entry name" value="RNaseH-like_sf"/>
</dbReference>
<evidence type="ECO:0000256" key="3">
    <source>
        <dbReference type="SAM" id="MobiDB-lite"/>
    </source>
</evidence>
<dbReference type="AlphaFoldDB" id="A0AAW2W8N6"/>